<organism evidence="2 3">
    <name type="scientific">Trifolium medium</name>
    <dbReference type="NCBI Taxonomy" id="97028"/>
    <lineage>
        <taxon>Eukaryota</taxon>
        <taxon>Viridiplantae</taxon>
        <taxon>Streptophyta</taxon>
        <taxon>Embryophyta</taxon>
        <taxon>Tracheophyta</taxon>
        <taxon>Spermatophyta</taxon>
        <taxon>Magnoliopsida</taxon>
        <taxon>eudicotyledons</taxon>
        <taxon>Gunneridae</taxon>
        <taxon>Pentapetalae</taxon>
        <taxon>rosids</taxon>
        <taxon>fabids</taxon>
        <taxon>Fabales</taxon>
        <taxon>Fabaceae</taxon>
        <taxon>Papilionoideae</taxon>
        <taxon>50 kb inversion clade</taxon>
        <taxon>NPAAA clade</taxon>
        <taxon>Hologalegina</taxon>
        <taxon>IRL clade</taxon>
        <taxon>Trifolieae</taxon>
        <taxon>Trifolium</taxon>
    </lineage>
</organism>
<name>A0A392RL76_9FABA</name>
<dbReference type="EMBL" id="LXQA010240009">
    <property type="protein sequence ID" value="MCI37027.1"/>
    <property type="molecule type" value="Genomic_DNA"/>
</dbReference>
<dbReference type="Proteomes" id="UP000265520">
    <property type="component" value="Unassembled WGS sequence"/>
</dbReference>
<sequence>MVHDKLEGCLNEDWVKKEVMKPVDATSKTKGSKKPPKRSIKRKRFKCKLKMEEPKSDPKDMCSWLVAHKDAPLKKVNKRSWVESKMK</sequence>
<evidence type="ECO:0000313" key="2">
    <source>
        <dbReference type="EMBL" id="MCI37027.1"/>
    </source>
</evidence>
<evidence type="ECO:0000256" key="1">
    <source>
        <dbReference type="SAM" id="MobiDB-lite"/>
    </source>
</evidence>
<protein>
    <submittedName>
        <fullName evidence="2">Uncharacterized protein</fullName>
    </submittedName>
</protein>
<accession>A0A392RL76</accession>
<proteinExistence type="predicted"/>
<feature type="region of interest" description="Disordered" evidence="1">
    <location>
        <begin position="22"/>
        <end position="44"/>
    </location>
</feature>
<feature type="non-terminal residue" evidence="2">
    <location>
        <position position="87"/>
    </location>
</feature>
<feature type="compositionally biased region" description="Basic residues" evidence="1">
    <location>
        <begin position="30"/>
        <end position="44"/>
    </location>
</feature>
<evidence type="ECO:0000313" key="3">
    <source>
        <dbReference type="Proteomes" id="UP000265520"/>
    </source>
</evidence>
<keyword evidence="3" id="KW-1185">Reference proteome</keyword>
<dbReference type="AlphaFoldDB" id="A0A392RL76"/>
<comment type="caution">
    <text evidence="2">The sequence shown here is derived from an EMBL/GenBank/DDBJ whole genome shotgun (WGS) entry which is preliminary data.</text>
</comment>
<reference evidence="2 3" key="1">
    <citation type="journal article" date="2018" name="Front. Plant Sci.">
        <title>Red Clover (Trifolium pratense) and Zigzag Clover (T. medium) - A Picture of Genomic Similarities and Differences.</title>
        <authorList>
            <person name="Dluhosova J."/>
            <person name="Istvanek J."/>
            <person name="Nedelnik J."/>
            <person name="Repkova J."/>
        </authorList>
    </citation>
    <scope>NUCLEOTIDE SEQUENCE [LARGE SCALE GENOMIC DNA]</scope>
    <source>
        <strain evidence="3">cv. 10/8</strain>
        <tissue evidence="2">Leaf</tissue>
    </source>
</reference>